<keyword evidence="6" id="KW-1185">Reference proteome</keyword>
<evidence type="ECO:0000256" key="1">
    <source>
        <dbReference type="ARBA" id="ARBA00004127"/>
    </source>
</evidence>
<dbReference type="InterPro" id="IPR001750">
    <property type="entry name" value="ND/Mrp_TM"/>
</dbReference>
<dbReference type="PANTHER" id="PTHR43373:SF1">
    <property type="entry name" value="NA(+)_H(+) ANTIPORTER SUBUNIT A"/>
    <property type="match status" value="1"/>
</dbReference>
<keyword evidence="3" id="KW-0472">Membrane</keyword>
<dbReference type="Pfam" id="PF00361">
    <property type="entry name" value="Proton_antipo_M"/>
    <property type="match status" value="1"/>
</dbReference>
<feature type="transmembrane region" description="Helical" evidence="3">
    <location>
        <begin position="330"/>
        <end position="353"/>
    </location>
</feature>
<protein>
    <submittedName>
        <fullName evidence="5">NADH-Ubiquinone/plastoquinone (Complex I), various chains family protein</fullName>
    </submittedName>
</protein>
<comment type="subcellular location">
    <subcellularLocation>
        <location evidence="1">Endomembrane system</location>
        <topology evidence="1">Multi-pass membrane protein</topology>
    </subcellularLocation>
    <subcellularLocation>
        <location evidence="2">Membrane</location>
        <topology evidence="2">Multi-pass membrane protein</topology>
    </subcellularLocation>
</comment>
<name>A0A0F3NM80_9RICK</name>
<feature type="transmembrane region" description="Helical" evidence="3">
    <location>
        <begin position="277"/>
        <end position="295"/>
    </location>
</feature>
<proteinExistence type="predicted"/>
<dbReference type="EMBL" id="LANX01000001">
    <property type="protein sequence ID" value="KJV69135.1"/>
    <property type="molecule type" value="Genomic_DNA"/>
</dbReference>
<dbReference type="PANTHER" id="PTHR43373">
    <property type="entry name" value="NA(+)/H(+) ANTIPORTER SUBUNIT"/>
    <property type="match status" value="1"/>
</dbReference>
<feature type="transmembrane region" description="Helical" evidence="3">
    <location>
        <begin position="65"/>
        <end position="88"/>
    </location>
</feature>
<feature type="transmembrane region" description="Helical" evidence="3">
    <location>
        <begin position="373"/>
        <end position="390"/>
    </location>
</feature>
<dbReference type="InterPro" id="IPR050616">
    <property type="entry name" value="CPA3_Na-H_Antiporter_A"/>
</dbReference>
<feature type="domain" description="NADH:quinone oxidoreductase/Mrp antiporter transmembrane" evidence="4">
    <location>
        <begin position="127"/>
        <end position="421"/>
    </location>
</feature>
<feature type="transmembrane region" description="Helical" evidence="3">
    <location>
        <begin position="109"/>
        <end position="128"/>
    </location>
</feature>
<keyword evidence="2 3" id="KW-0812">Transmembrane</keyword>
<reference evidence="5 6" key="1">
    <citation type="submission" date="2015-02" db="EMBL/GenBank/DDBJ databases">
        <title>Genome Sequencing of Rickettsiales.</title>
        <authorList>
            <person name="Daugherty S.C."/>
            <person name="Su Q."/>
            <person name="Abolude K."/>
            <person name="Beier-Sexton M."/>
            <person name="Carlyon J.A."/>
            <person name="Carter R."/>
            <person name="Day N.P."/>
            <person name="Dumler S.J."/>
            <person name="Dyachenko V."/>
            <person name="Godinez A."/>
            <person name="Kurtti T.J."/>
            <person name="Lichay M."/>
            <person name="Mullins K.E."/>
            <person name="Ott S."/>
            <person name="Pappas-Brown V."/>
            <person name="Paris D.H."/>
            <person name="Patel P."/>
            <person name="Richards A.L."/>
            <person name="Sadzewicz L."/>
            <person name="Sears K."/>
            <person name="Seidman D."/>
            <person name="Sengamalay N."/>
            <person name="Stenos J."/>
            <person name="Tallon L.J."/>
            <person name="Vincent G."/>
            <person name="Fraser C.M."/>
            <person name="Munderloh U."/>
            <person name="Dunning-Hotopp J.C."/>
        </authorList>
    </citation>
    <scope>NUCLEOTIDE SEQUENCE [LARGE SCALE GENOMIC DNA]</scope>
    <source>
        <strain evidence="5 6">RAC413</strain>
    </source>
</reference>
<dbReference type="PRINTS" id="PR01434">
    <property type="entry name" value="NADHDHGNASE5"/>
</dbReference>
<dbReference type="Proteomes" id="UP000033562">
    <property type="component" value="Unassembled WGS sequence"/>
</dbReference>
<evidence type="ECO:0000256" key="2">
    <source>
        <dbReference type="RuleBase" id="RU000320"/>
    </source>
</evidence>
<sequence>MIIAVLLPFLCAVLILMLRNLLYAKQLITLVSSLALIIIIINIYSTFVKDKSAFLLNYYFLYPQILISFNIEIIGMMFSILASFLWLITNIYTFSYMYHNDSHNKKQSIFYASFAASIGCTICIAFSGNLITLFIFYELLTICTYPLITYYINSNSQLSGKYYIKILLCTSIALFFPAIVITFNITGTLDFHNGGIFKGDISAPFLILIITLFSYGIGKSAIMPTHFWLPKAMVAPTPVSALLHAVAVVKSGVFTILKIIVYIMGVQKTHIIVAPEYNILMYTSATTVIIGSLIAMQQDNLKKLLAYSTISQLSYIIVAASLYTNASIKAAIFQLISHALGKITLFFAAGAIYTSTGKKNISEIHGIGKYMPITMIAFSIGALTMIGVPPTSGFWGKFDIISALLHQRNFFVMSILILSTLLNTMYFMPIIYKVFFMPSSIHNIKEAPKCMLIPMLITSICTLILFFKPSIIHHMMNFITFQ</sequence>
<feature type="transmembrane region" description="Helical" evidence="3">
    <location>
        <begin position="205"/>
        <end position="229"/>
    </location>
</feature>
<feature type="transmembrane region" description="Helical" evidence="3">
    <location>
        <begin position="164"/>
        <end position="185"/>
    </location>
</feature>
<evidence type="ECO:0000259" key="4">
    <source>
        <dbReference type="Pfam" id="PF00361"/>
    </source>
</evidence>
<feature type="transmembrane region" description="Helical" evidence="3">
    <location>
        <begin position="304"/>
        <end position="324"/>
    </location>
</feature>
<keyword evidence="3" id="KW-1133">Transmembrane helix</keyword>
<evidence type="ECO:0000313" key="5">
    <source>
        <dbReference type="EMBL" id="KJV69135.1"/>
    </source>
</evidence>
<feature type="transmembrane region" description="Helical" evidence="3">
    <location>
        <begin position="452"/>
        <end position="472"/>
    </location>
</feature>
<comment type="caution">
    <text evidence="5">The sequence shown here is derived from an EMBL/GenBank/DDBJ whole genome shotgun (WGS) entry which is preliminary data.</text>
</comment>
<dbReference type="AlphaFoldDB" id="A0A0F3NM80"/>
<dbReference type="GO" id="GO:0016020">
    <property type="term" value="C:membrane"/>
    <property type="evidence" value="ECO:0007669"/>
    <property type="project" value="UniProtKB-SubCell"/>
</dbReference>
<dbReference type="PATRIC" id="fig|1359163.3.peg.501"/>
<keyword evidence="5" id="KW-0830">Ubiquinone</keyword>
<evidence type="ECO:0000256" key="3">
    <source>
        <dbReference type="SAM" id="Phobius"/>
    </source>
</evidence>
<feature type="transmembrane region" description="Helical" evidence="3">
    <location>
        <begin position="6"/>
        <end position="22"/>
    </location>
</feature>
<dbReference type="GO" id="GO:0012505">
    <property type="term" value="C:endomembrane system"/>
    <property type="evidence" value="ECO:0007669"/>
    <property type="project" value="UniProtKB-SubCell"/>
</dbReference>
<feature type="transmembrane region" description="Helical" evidence="3">
    <location>
        <begin position="241"/>
        <end position="265"/>
    </location>
</feature>
<feature type="transmembrane region" description="Helical" evidence="3">
    <location>
        <begin position="134"/>
        <end position="152"/>
    </location>
</feature>
<organism evidence="5 6">
    <name type="scientific">Candidatus Neoehrlichia procyonis str. RAC413</name>
    <dbReference type="NCBI Taxonomy" id="1359163"/>
    <lineage>
        <taxon>Bacteria</taxon>
        <taxon>Pseudomonadati</taxon>
        <taxon>Pseudomonadota</taxon>
        <taxon>Alphaproteobacteria</taxon>
        <taxon>Rickettsiales</taxon>
        <taxon>Anaplasmataceae</taxon>
        <taxon>Candidatus Neoehrlichia</taxon>
    </lineage>
</organism>
<dbReference type="STRING" id="1359163.NLO413_0511"/>
<evidence type="ECO:0000313" key="6">
    <source>
        <dbReference type="Proteomes" id="UP000033562"/>
    </source>
</evidence>
<feature type="transmembrane region" description="Helical" evidence="3">
    <location>
        <begin position="27"/>
        <end position="45"/>
    </location>
</feature>
<feature type="transmembrane region" description="Helical" evidence="3">
    <location>
        <begin position="410"/>
        <end position="432"/>
    </location>
</feature>
<gene>
    <name evidence="5" type="ORF">NLO413_0511</name>
</gene>
<accession>A0A0F3NM80</accession>